<evidence type="ECO:0000256" key="5">
    <source>
        <dbReference type="ARBA" id="ARBA00022821"/>
    </source>
</evidence>
<keyword evidence="5" id="KW-0611">Plant defense</keyword>
<dbReference type="PANTHER" id="PTHR36766">
    <property type="entry name" value="PLANT BROAD-SPECTRUM MILDEW RESISTANCE PROTEIN RPW8"/>
    <property type="match status" value="1"/>
</dbReference>
<feature type="domain" description="Disease resistance N-terminal" evidence="8">
    <location>
        <begin position="10"/>
        <end position="104"/>
    </location>
</feature>
<comment type="similarity">
    <text evidence="1">Belongs to the disease resistance NB-LRR family.</text>
</comment>
<dbReference type="Pfam" id="PF18052">
    <property type="entry name" value="Rx_N"/>
    <property type="match status" value="1"/>
</dbReference>
<evidence type="ECO:0008006" key="13">
    <source>
        <dbReference type="Google" id="ProtNLM"/>
    </source>
</evidence>
<dbReference type="Pfam" id="PF00931">
    <property type="entry name" value="NB-ARC"/>
    <property type="match status" value="1"/>
</dbReference>
<dbReference type="GO" id="GO:0043531">
    <property type="term" value="F:ADP binding"/>
    <property type="evidence" value="ECO:0007669"/>
    <property type="project" value="InterPro"/>
</dbReference>
<name>A0A4S4EWT5_CAMSN</name>
<dbReference type="InterPro" id="IPR002182">
    <property type="entry name" value="NB-ARC"/>
</dbReference>
<dbReference type="GO" id="GO:0005524">
    <property type="term" value="F:ATP binding"/>
    <property type="evidence" value="ECO:0007669"/>
    <property type="project" value="UniProtKB-KW"/>
</dbReference>
<evidence type="ECO:0000259" key="9">
    <source>
        <dbReference type="Pfam" id="PF23559"/>
    </source>
</evidence>
<evidence type="ECO:0000256" key="3">
    <source>
        <dbReference type="ARBA" id="ARBA00022737"/>
    </source>
</evidence>
<dbReference type="Proteomes" id="UP000306102">
    <property type="component" value="Unassembled WGS sequence"/>
</dbReference>
<keyword evidence="3" id="KW-0677">Repeat</keyword>
<feature type="domain" description="R13L1/DRL21-like LRR repeat region" evidence="10">
    <location>
        <begin position="702"/>
        <end position="827"/>
    </location>
</feature>
<dbReference type="SUPFAM" id="SSF52540">
    <property type="entry name" value="P-loop containing nucleoside triphosphate hydrolases"/>
    <property type="match status" value="1"/>
</dbReference>
<evidence type="ECO:0000259" key="10">
    <source>
        <dbReference type="Pfam" id="PF25019"/>
    </source>
</evidence>
<dbReference type="GO" id="GO:0051607">
    <property type="term" value="P:defense response to virus"/>
    <property type="evidence" value="ECO:0007669"/>
    <property type="project" value="UniProtKB-ARBA"/>
</dbReference>
<dbReference type="InterPro" id="IPR036388">
    <property type="entry name" value="WH-like_DNA-bd_sf"/>
</dbReference>
<evidence type="ECO:0000259" key="8">
    <source>
        <dbReference type="Pfam" id="PF18052"/>
    </source>
</evidence>
<dbReference type="Pfam" id="PF25019">
    <property type="entry name" value="LRR_R13L1-DRL21"/>
    <property type="match status" value="1"/>
</dbReference>
<proteinExistence type="inferred from homology"/>
<dbReference type="InterPro" id="IPR041118">
    <property type="entry name" value="Rx_N"/>
</dbReference>
<evidence type="ECO:0000256" key="2">
    <source>
        <dbReference type="ARBA" id="ARBA00022614"/>
    </source>
</evidence>
<organism evidence="11 12">
    <name type="scientific">Camellia sinensis var. sinensis</name>
    <name type="common">China tea</name>
    <dbReference type="NCBI Taxonomy" id="542762"/>
    <lineage>
        <taxon>Eukaryota</taxon>
        <taxon>Viridiplantae</taxon>
        <taxon>Streptophyta</taxon>
        <taxon>Embryophyta</taxon>
        <taxon>Tracheophyta</taxon>
        <taxon>Spermatophyta</taxon>
        <taxon>Magnoliopsida</taxon>
        <taxon>eudicotyledons</taxon>
        <taxon>Gunneridae</taxon>
        <taxon>Pentapetalae</taxon>
        <taxon>asterids</taxon>
        <taxon>Ericales</taxon>
        <taxon>Theaceae</taxon>
        <taxon>Camellia</taxon>
    </lineage>
</organism>
<dbReference type="Gene3D" id="3.40.50.300">
    <property type="entry name" value="P-loop containing nucleotide triphosphate hydrolases"/>
    <property type="match status" value="1"/>
</dbReference>
<keyword evidence="2" id="KW-0433">Leucine-rich repeat</keyword>
<dbReference type="SMART" id="SM00369">
    <property type="entry name" value="LRR_TYP"/>
    <property type="match status" value="2"/>
</dbReference>
<dbReference type="Gene3D" id="1.10.10.10">
    <property type="entry name" value="Winged helix-like DNA-binding domain superfamily/Winged helix DNA-binding domain"/>
    <property type="match status" value="1"/>
</dbReference>
<dbReference type="InterPro" id="IPR003591">
    <property type="entry name" value="Leu-rich_rpt_typical-subtyp"/>
</dbReference>
<dbReference type="FunFam" id="3.40.50.300:FF:001091">
    <property type="entry name" value="Probable disease resistance protein At1g61300"/>
    <property type="match status" value="1"/>
</dbReference>
<gene>
    <name evidence="11" type="ORF">TEA_026628</name>
</gene>
<evidence type="ECO:0000256" key="1">
    <source>
        <dbReference type="ARBA" id="ARBA00008894"/>
    </source>
</evidence>
<dbReference type="Pfam" id="PF23559">
    <property type="entry name" value="WHD_DRP"/>
    <property type="match status" value="1"/>
</dbReference>
<dbReference type="Gene3D" id="1.20.5.4130">
    <property type="match status" value="1"/>
</dbReference>
<dbReference type="Gene3D" id="3.80.10.10">
    <property type="entry name" value="Ribonuclease Inhibitor"/>
    <property type="match status" value="3"/>
</dbReference>
<sequence length="1317" mass="149678">MADALVGGAFLSATLQVLFDRLASREVINVFRGRKDGDRLLKKLNLSLLELRAVLNDAENKQITNPAVKEWAEELKDVIYHADDLVDEIATEALRSKSEADYQSSSSTSSHSRLSQVLSLIPLTLTSSVSTTASLFDAGIESRLEKIIHDLEYFAQKKDVLGLREVRGHNNWFHKSQTSSLVDESGVYGRDFDKEDVMKVLLSDDDASGSNEIGVLAIVGMGGVGKTTLAQLLYNDDRVVDHFKMKAWVCVSEEFDVLSVTRSILEAVTGQACDAKNLDMIQVKLKELLSGKKFLVVLDDVWNENYGHWESLSQPFRYGAHGSRIIVTTRKDKVASVMKTVHIHRLQKLPFEDCWKLFAKYAFEKGDSNSHPNLENIGKEIVKKCKGLPLAAKTLAGLLRSKRDAEDWNNVLKSAIWDLPEDNILPALRLSYHYLPAHLKRCFAYCSIFPKDYEFEMRELVLLWIAEGFVKPRSNTTMEEVGYECFNELLSVSLFQQSARASCFVMHDLVNDLAQSVSGNFCLRLENDKPHIIADKVRHFSYTRGRFDDFQRFKVINEAKFLRTFLPLGSKYSWSWFSKMVLDVILLRLICSRVLCLSHYRIFELPHSISNLIHLRYLDLSYTKIQQLPESVCDLYNLQTLLLIECHNLTTLPTEIGKLIFLRHLDISGTRKLREMPMQMSRLKDLQTLTAFVVGKCSGSGINELKEFYHLRGSLSISCLQNIMSCMDAMEAKLKEKKFLETLVLSWDSGNPSDSESERDVLDKLQPHTNLKHLQVNRYRGTRFPEWLGDQSFCNMVSLSLHNCEDCFFLPSLGQLPSLKHLTISGMPSITKVGPEFYGDCSLSKPFQSLERLSFSEMLDWEEWYILDDGEFSRLQELRVTNCPKLIGGLPKHIPSWVRVEIRDCPGLMASLPRTCAANQLELQGCDSVKLGWQGLSSLVKLEISSASLKELTPELYTLINLKKLWIERCPDLLLFPDTRLPPMLTDLTISDCRAIRCLPERVMCLNSCLKRLYVHACPKLVFPLSEEMENCYTSLESLLFLTCDSLPSLPLELFPKLQSLTIEDSGNFETLLTLNKLGFQNFASLELLYLDGCSNMESFSQQVVIAPNLKTFELRNCKKLKSLPDRMHSLTSLQSLMIGNCPGIESFPEGSLPSSLHSLQIRNCAKLVARRREWGLQRLPSLTRLSIAGEYVEDVLESFPEEGLLPSTLVWLEISDLSNLKSLNNRGLQHLGSLKYMRIAECPQLQSLPEEGLPTSLFLLEILECPLLKPRCLREEGQDWHKIARIPLLHTDSELSFDQRTLAPTQHYSLYSESSW</sequence>
<evidence type="ECO:0000256" key="6">
    <source>
        <dbReference type="ARBA" id="ARBA00022840"/>
    </source>
</evidence>
<dbReference type="Gene3D" id="1.10.8.430">
    <property type="entry name" value="Helical domain of apoptotic protease-activating factors"/>
    <property type="match status" value="1"/>
</dbReference>
<reference evidence="11 12" key="1">
    <citation type="journal article" date="2018" name="Proc. Natl. Acad. Sci. U.S.A.">
        <title>Draft genome sequence of Camellia sinensis var. sinensis provides insights into the evolution of the tea genome and tea quality.</title>
        <authorList>
            <person name="Wei C."/>
            <person name="Yang H."/>
            <person name="Wang S."/>
            <person name="Zhao J."/>
            <person name="Liu C."/>
            <person name="Gao L."/>
            <person name="Xia E."/>
            <person name="Lu Y."/>
            <person name="Tai Y."/>
            <person name="She G."/>
            <person name="Sun J."/>
            <person name="Cao H."/>
            <person name="Tong W."/>
            <person name="Gao Q."/>
            <person name="Li Y."/>
            <person name="Deng W."/>
            <person name="Jiang X."/>
            <person name="Wang W."/>
            <person name="Chen Q."/>
            <person name="Zhang S."/>
            <person name="Li H."/>
            <person name="Wu J."/>
            <person name="Wang P."/>
            <person name="Li P."/>
            <person name="Shi C."/>
            <person name="Zheng F."/>
            <person name="Jian J."/>
            <person name="Huang B."/>
            <person name="Shan D."/>
            <person name="Shi M."/>
            <person name="Fang C."/>
            <person name="Yue Y."/>
            <person name="Li F."/>
            <person name="Li D."/>
            <person name="Wei S."/>
            <person name="Han B."/>
            <person name="Jiang C."/>
            <person name="Yin Y."/>
            <person name="Xia T."/>
            <person name="Zhang Z."/>
            <person name="Bennetzen J.L."/>
            <person name="Zhao S."/>
            <person name="Wan X."/>
        </authorList>
    </citation>
    <scope>NUCLEOTIDE SEQUENCE [LARGE SCALE GENOMIC DNA]</scope>
    <source>
        <strain evidence="12">cv. Shuchazao</strain>
        <tissue evidence="11">Leaf</tissue>
    </source>
</reference>
<evidence type="ECO:0000259" key="7">
    <source>
        <dbReference type="Pfam" id="PF00931"/>
    </source>
</evidence>
<evidence type="ECO:0000256" key="4">
    <source>
        <dbReference type="ARBA" id="ARBA00022741"/>
    </source>
</evidence>
<dbReference type="STRING" id="542762.A0A4S4EWT5"/>
<evidence type="ECO:0000313" key="11">
    <source>
        <dbReference type="EMBL" id="THG21014.1"/>
    </source>
</evidence>
<dbReference type="InterPro" id="IPR056789">
    <property type="entry name" value="LRR_R13L1-DRL21"/>
</dbReference>
<keyword evidence="12" id="KW-1185">Reference proteome</keyword>
<keyword evidence="6" id="KW-0067">ATP-binding</keyword>
<dbReference type="SUPFAM" id="SSF52058">
    <property type="entry name" value="L domain-like"/>
    <property type="match status" value="2"/>
</dbReference>
<evidence type="ECO:0000313" key="12">
    <source>
        <dbReference type="Proteomes" id="UP000306102"/>
    </source>
</evidence>
<dbReference type="InterPro" id="IPR042197">
    <property type="entry name" value="Apaf_helical"/>
</dbReference>
<dbReference type="EMBL" id="SDRB02001621">
    <property type="protein sequence ID" value="THG21014.1"/>
    <property type="molecule type" value="Genomic_DNA"/>
</dbReference>
<keyword evidence="4" id="KW-0547">Nucleotide-binding</keyword>
<dbReference type="InterPro" id="IPR032675">
    <property type="entry name" value="LRR_dom_sf"/>
</dbReference>
<protein>
    <recommendedName>
        <fullName evidence="13">Disease resistance RPP13-like protein 1</fullName>
    </recommendedName>
</protein>
<dbReference type="PANTHER" id="PTHR36766:SF40">
    <property type="entry name" value="DISEASE RESISTANCE PROTEIN RGA3"/>
    <property type="match status" value="1"/>
</dbReference>
<accession>A0A4S4EWT5</accession>
<feature type="domain" description="NB-ARC" evidence="7">
    <location>
        <begin position="210"/>
        <end position="366"/>
    </location>
</feature>
<dbReference type="FunFam" id="1.10.10.10:FF:000322">
    <property type="entry name" value="Probable disease resistance protein At1g63360"/>
    <property type="match status" value="1"/>
</dbReference>
<dbReference type="InterPro" id="IPR027417">
    <property type="entry name" value="P-loop_NTPase"/>
</dbReference>
<dbReference type="PRINTS" id="PR00364">
    <property type="entry name" value="DISEASERSIST"/>
</dbReference>
<feature type="domain" description="Disease resistance protein winged helix" evidence="9">
    <location>
        <begin position="448"/>
        <end position="514"/>
    </location>
</feature>
<dbReference type="InterPro" id="IPR058922">
    <property type="entry name" value="WHD_DRP"/>
</dbReference>
<comment type="caution">
    <text evidence="11">The sequence shown here is derived from an EMBL/GenBank/DDBJ whole genome shotgun (WGS) entry which is preliminary data.</text>
</comment>